<dbReference type="RefSeq" id="WP_076665763.1">
    <property type="nucleotide sequence ID" value="NZ_FTPP01000001.1"/>
</dbReference>
<feature type="coiled-coil region" evidence="3">
    <location>
        <begin position="4"/>
        <end position="31"/>
    </location>
</feature>
<dbReference type="Proteomes" id="UP000187181">
    <property type="component" value="Unassembled WGS sequence"/>
</dbReference>
<reference evidence="5" key="1">
    <citation type="submission" date="2017-01" db="EMBL/GenBank/DDBJ databases">
        <authorList>
            <person name="Varghese N."/>
            <person name="Submissions S."/>
        </authorList>
    </citation>
    <scope>NUCLEOTIDE SEQUENCE [LARGE SCALE GENOMIC DNA]</scope>
    <source>
        <strain evidence="5">LP100</strain>
    </source>
</reference>
<comment type="subcellular location">
    <subcellularLocation>
        <location evidence="2">Cytoplasm</location>
        <location evidence="2">Nucleoid</location>
    </subcellularLocation>
</comment>
<dbReference type="OrthoDB" id="9808738at2"/>
<dbReference type="PANTHER" id="PTHR33449">
    <property type="entry name" value="NUCLEOID-ASSOCIATED PROTEIN YBAB"/>
    <property type="match status" value="1"/>
</dbReference>
<accession>A0A1R3WE41</accession>
<proteinExistence type="inferred from homology"/>
<comment type="subunit">
    <text evidence="2">Homodimer.</text>
</comment>
<dbReference type="STRING" id="1317125.SAMN05444128_0331"/>
<dbReference type="GO" id="GO:0043590">
    <property type="term" value="C:bacterial nucleoid"/>
    <property type="evidence" value="ECO:0007669"/>
    <property type="project" value="UniProtKB-UniRule"/>
</dbReference>
<dbReference type="SUPFAM" id="SSF82607">
    <property type="entry name" value="YbaB-like"/>
    <property type="match status" value="1"/>
</dbReference>
<organism evidence="4 5">
    <name type="scientific">Pontibacter indicus</name>
    <dbReference type="NCBI Taxonomy" id="1317125"/>
    <lineage>
        <taxon>Bacteria</taxon>
        <taxon>Pseudomonadati</taxon>
        <taxon>Bacteroidota</taxon>
        <taxon>Cytophagia</taxon>
        <taxon>Cytophagales</taxon>
        <taxon>Hymenobacteraceae</taxon>
        <taxon>Pontibacter</taxon>
    </lineage>
</organism>
<keyword evidence="3" id="KW-0175">Coiled coil</keyword>
<dbReference type="Pfam" id="PF02575">
    <property type="entry name" value="YbaB_DNA_bd"/>
    <property type="match status" value="1"/>
</dbReference>
<dbReference type="GO" id="GO:0005829">
    <property type="term" value="C:cytosol"/>
    <property type="evidence" value="ECO:0007669"/>
    <property type="project" value="TreeGrafter"/>
</dbReference>
<dbReference type="InterPro" id="IPR004401">
    <property type="entry name" value="YbaB/EbfC"/>
</dbReference>
<comment type="similarity">
    <text evidence="2">Belongs to the YbaB/EbfC family.</text>
</comment>
<keyword evidence="1 2" id="KW-0238">DNA-binding</keyword>
<evidence type="ECO:0000256" key="3">
    <source>
        <dbReference type="SAM" id="Coils"/>
    </source>
</evidence>
<evidence type="ECO:0000256" key="1">
    <source>
        <dbReference type="ARBA" id="ARBA00023125"/>
    </source>
</evidence>
<dbReference type="PANTHER" id="PTHR33449:SF1">
    <property type="entry name" value="NUCLEOID-ASSOCIATED PROTEIN YBAB"/>
    <property type="match status" value="1"/>
</dbReference>
<keyword evidence="2" id="KW-0963">Cytoplasm</keyword>
<evidence type="ECO:0000256" key="2">
    <source>
        <dbReference type="HAMAP-Rule" id="MF_00274"/>
    </source>
</evidence>
<dbReference type="HAMAP" id="MF_00274">
    <property type="entry name" value="DNA_YbaB_EbfC"/>
    <property type="match status" value="1"/>
</dbReference>
<dbReference type="EMBL" id="FTPP01000001">
    <property type="protein sequence ID" value="SIT76389.1"/>
    <property type="molecule type" value="Genomic_DNA"/>
</dbReference>
<gene>
    <name evidence="4" type="ORF">SAMN05444128_0331</name>
</gene>
<keyword evidence="5" id="KW-1185">Reference proteome</keyword>
<dbReference type="GO" id="GO:0003677">
    <property type="term" value="F:DNA binding"/>
    <property type="evidence" value="ECO:0007669"/>
    <property type="project" value="UniProtKB-UniRule"/>
</dbReference>
<dbReference type="PIRSF" id="PIRSF004555">
    <property type="entry name" value="UCP004555"/>
    <property type="match status" value="1"/>
</dbReference>
<evidence type="ECO:0000313" key="5">
    <source>
        <dbReference type="Proteomes" id="UP000187181"/>
    </source>
</evidence>
<dbReference type="AlphaFoldDB" id="A0A1R3WE41"/>
<comment type="function">
    <text evidence="2">Binds to DNA and alters its conformation. May be involved in regulation of gene expression, nucleoid organization and DNA protection.</text>
</comment>
<sequence length="111" mass="11993">MFDMMGMMGKMKEVQAKMKQAQDNLQHITVSAESGAGLVKATVNGQRKLLKIEIDDSILNANDRDMVNDLVVAAVNNAMLTASERAAEEMKKSTEGLLPNIPGLDLGNFGL</sequence>
<name>A0A1R3WE41_9BACT</name>
<dbReference type="Gene3D" id="3.30.1310.10">
    <property type="entry name" value="Nucleoid-associated protein YbaB-like domain"/>
    <property type="match status" value="1"/>
</dbReference>
<dbReference type="NCBIfam" id="TIGR00103">
    <property type="entry name" value="DNA_YbaB_EbfC"/>
    <property type="match status" value="1"/>
</dbReference>
<protein>
    <recommendedName>
        <fullName evidence="2">Nucleoid-associated protein SAMN05444128_0331</fullName>
    </recommendedName>
</protein>
<dbReference type="InterPro" id="IPR036894">
    <property type="entry name" value="YbaB-like_sf"/>
</dbReference>
<evidence type="ECO:0000313" key="4">
    <source>
        <dbReference type="EMBL" id="SIT76389.1"/>
    </source>
</evidence>